<proteinExistence type="predicted"/>
<evidence type="ECO:0000256" key="1">
    <source>
        <dbReference type="ARBA" id="ARBA00022553"/>
    </source>
</evidence>
<keyword evidence="1" id="KW-0597">Phosphoprotein</keyword>
<sequence length="363" mass="40775">MTKFKNPIFSLLLVSIIFTSCNGQTKTEQPTKTVVEQQSFTSKNAKLTKTQGTTEHQNVHCSLQDKDGNLWFGTTGEGVYRYDGNEFTQFTEKDGLSNNSIWSILEDKSGNIWFGTDDGVSRFDGKTISKIPFTMTTSIGVVTATTQSGKNSVWSMLQGKNGIIWFGTSQDLYCYDGKSFSRFLDKSNISNNQNLQLKWIQCFLEDSNGIIWMGSGPIAQEGVIRFNGKSITSSKPNGDGWIRYMIEDKNGQIWFGGRSNGNFFHDGKTFTNYTEKVGIGNPILVDRSGKVWFSGEEKTGTIESEDGIWCYNGKIFENFTTKDGIGKNSVWNMLEDRNGNIWIGTRNCGLYRYDGKTFTTFSE</sequence>
<organism evidence="3 4">
    <name type="scientific">Sphingobacterium alimentarium</name>
    <dbReference type="NCBI Taxonomy" id="797292"/>
    <lineage>
        <taxon>Bacteria</taxon>
        <taxon>Pseudomonadati</taxon>
        <taxon>Bacteroidota</taxon>
        <taxon>Sphingobacteriia</taxon>
        <taxon>Sphingobacteriales</taxon>
        <taxon>Sphingobacteriaceae</taxon>
        <taxon>Sphingobacterium</taxon>
    </lineage>
</organism>
<accession>A0A4R3W355</accession>
<keyword evidence="2" id="KW-0732">Signal</keyword>
<dbReference type="InterPro" id="IPR011110">
    <property type="entry name" value="Reg_prop"/>
</dbReference>
<dbReference type="GO" id="GO:0000155">
    <property type="term" value="F:phosphorelay sensor kinase activity"/>
    <property type="evidence" value="ECO:0007669"/>
    <property type="project" value="TreeGrafter"/>
</dbReference>
<dbReference type="SUPFAM" id="SSF63829">
    <property type="entry name" value="Calcium-dependent phosphotriesterase"/>
    <property type="match status" value="1"/>
</dbReference>
<dbReference type="PANTHER" id="PTHR43547">
    <property type="entry name" value="TWO-COMPONENT HISTIDINE KINASE"/>
    <property type="match status" value="1"/>
</dbReference>
<keyword evidence="4" id="KW-1185">Reference proteome</keyword>
<dbReference type="PROSITE" id="PS51257">
    <property type="entry name" value="PROKAR_LIPOPROTEIN"/>
    <property type="match status" value="1"/>
</dbReference>
<evidence type="ECO:0000256" key="2">
    <source>
        <dbReference type="SAM" id="SignalP"/>
    </source>
</evidence>
<evidence type="ECO:0000313" key="3">
    <source>
        <dbReference type="EMBL" id="TCV20321.1"/>
    </source>
</evidence>
<dbReference type="Pfam" id="PF07494">
    <property type="entry name" value="Reg_prop"/>
    <property type="match status" value="6"/>
</dbReference>
<dbReference type="RefSeq" id="WP_132776057.1">
    <property type="nucleotide sequence ID" value="NZ_SMBZ01000002.1"/>
</dbReference>
<reference evidence="3 4" key="1">
    <citation type="submission" date="2019-03" db="EMBL/GenBank/DDBJ databases">
        <title>Genomic Encyclopedia of Type Strains, Phase IV (KMG-IV): sequencing the most valuable type-strain genomes for metagenomic binning, comparative biology and taxonomic classification.</title>
        <authorList>
            <person name="Goeker M."/>
        </authorList>
    </citation>
    <scope>NUCLEOTIDE SEQUENCE [LARGE SCALE GENOMIC DNA]</scope>
    <source>
        <strain evidence="3 4">DSM 22362</strain>
    </source>
</reference>
<feature type="chain" id="PRO_5020326757" evidence="2">
    <location>
        <begin position="26"/>
        <end position="363"/>
    </location>
</feature>
<gene>
    <name evidence="3" type="ORF">EDC17_100228</name>
</gene>
<dbReference type="Gene3D" id="2.130.10.10">
    <property type="entry name" value="YVTN repeat-like/Quinoprotein amine dehydrogenase"/>
    <property type="match status" value="4"/>
</dbReference>
<name>A0A4R3W355_9SPHI</name>
<protein>
    <submittedName>
        <fullName evidence="3">Two component regulator with propeller domain</fullName>
    </submittedName>
</protein>
<dbReference type="Proteomes" id="UP000295197">
    <property type="component" value="Unassembled WGS sequence"/>
</dbReference>
<feature type="signal peptide" evidence="2">
    <location>
        <begin position="1"/>
        <end position="25"/>
    </location>
</feature>
<evidence type="ECO:0000313" key="4">
    <source>
        <dbReference type="Proteomes" id="UP000295197"/>
    </source>
</evidence>
<dbReference type="OrthoDB" id="1109008at2"/>
<dbReference type="PANTHER" id="PTHR43547:SF2">
    <property type="entry name" value="HYBRID SIGNAL TRANSDUCTION HISTIDINE KINASE C"/>
    <property type="match status" value="1"/>
</dbReference>
<dbReference type="InterPro" id="IPR015943">
    <property type="entry name" value="WD40/YVTN_repeat-like_dom_sf"/>
</dbReference>
<comment type="caution">
    <text evidence="3">The sequence shown here is derived from an EMBL/GenBank/DDBJ whole genome shotgun (WGS) entry which is preliminary data.</text>
</comment>
<dbReference type="EMBL" id="SMBZ01000002">
    <property type="protein sequence ID" value="TCV20321.1"/>
    <property type="molecule type" value="Genomic_DNA"/>
</dbReference>
<dbReference type="AlphaFoldDB" id="A0A4R3W355"/>